<name>A0AAN8WJH9_HALRR</name>
<comment type="caution">
    <text evidence="2">The sequence shown here is derived from an EMBL/GenBank/DDBJ whole genome shotgun (WGS) entry which is preliminary data.</text>
</comment>
<proteinExistence type="predicted"/>
<evidence type="ECO:0000313" key="3">
    <source>
        <dbReference type="Proteomes" id="UP001381693"/>
    </source>
</evidence>
<dbReference type="EMBL" id="JAXCGZ010018878">
    <property type="protein sequence ID" value="KAK7067317.1"/>
    <property type="molecule type" value="Genomic_DNA"/>
</dbReference>
<feature type="compositionally biased region" description="Basic and acidic residues" evidence="1">
    <location>
        <begin position="1"/>
        <end position="17"/>
    </location>
</feature>
<protein>
    <submittedName>
        <fullName evidence="2">Uncharacterized protein</fullName>
    </submittedName>
</protein>
<keyword evidence="3" id="KW-1185">Reference proteome</keyword>
<organism evidence="2 3">
    <name type="scientific">Halocaridina rubra</name>
    <name type="common">Hawaiian red shrimp</name>
    <dbReference type="NCBI Taxonomy" id="373956"/>
    <lineage>
        <taxon>Eukaryota</taxon>
        <taxon>Metazoa</taxon>
        <taxon>Ecdysozoa</taxon>
        <taxon>Arthropoda</taxon>
        <taxon>Crustacea</taxon>
        <taxon>Multicrustacea</taxon>
        <taxon>Malacostraca</taxon>
        <taxon>Eumalacostraca</taxon>
        <taxon>Eucarida</taxon>
        <taxon>Decapoda</taxon>
        <taxon>Pleocyemata</taxon>
        <taxon>Caridea</taxon>
        <taxon>Atyoidea</taxon>
        <taxon>Atyidae</taxon>
        <taxon>Halocaridina</taxon>
    </lineage>
</organism>
<dbReference type="AlphaFoldDB" id="A0AAN8WJH9"/>
<gene>
    <name evidence="2" type="ORF">SK128_015863</name>
</gene>
<feature type="region of interest" description="Disordered" evidence="1">
    <location>
        <begin position="1"/>
        <end position="41"/>
    </location>
</feature>
<dbReference type="Proteomes" id="UP001381693">
    <property type="component" value="Unassembled WGS sequence"/>
</dbReference>
<evidence type="ECO:0000313" key="2">
    <source>
        <dbReference type="EMBL" id="KAK7067317.1"/>
    </source>
</evidence>
<accession>A0AAN8WJH9</accession>
<sequence>MTSVNDGHHGVGEEPQRDALNISESHEAMEMNADDGFRSIRSPVHADSAQLVNNVGINKTLDLSVDSSLPSPDSAIGITPGLTPDLDVPPNHLHCADR</sequence>
<reference evidence="2 3" key="1">
    <citation type="submission" date="2023-11" db="EMBL/GenBank/DDBJ databases">
        <title>Halocaridina rubra genome assembly.</title>
        <authorList>
            <person name="Smith C."/>
        </authorList>
    </citation>
    <scope>NUCLEOTIDE SEQUENCE [LARGE SCALE GENOMIC DNA]</scope>
    <source>
        <strain evidence="2">EP-1</strain>
        <tissue evidence="2">Whole</tissue>
    </source>
</reference>
<evidence type="ECO:0000256" key="1">
    <source>
        <dbReference type="SAM" id="MobiDB-lite"/>
    </source>
</evidence>